<dbReference type="OrthoDB" id="2544694at2759"/>
<dbReference type="NCBIfam" id="TIGR00879">
    <property type="entry name" value="SP"/>
    <property type="match status" value="1"/>
</dbReference>
<feature type="transmembrane region" description="Helical" evidence="10">
    <location>
        <begin position="45"/>
        <end position="64"/>
    </location>
</feature>
<evidence type="ECO:0000256" key="9">
    <source>
        <dbReference type="SAM" id="MobiDB-lite"/>
    </source>
</evidence>
<feature type="domain" description="Major facilitator superfamily (MFS) profile" evidence="11">
    <location>
        <begin position="51"/>
        <end position="525"/>
    </location>
</feature>
<keyword evidence="4 10" id="KW-0812">Transmembrane</keyword>
<evidence type="ECO:0000259" key="11">
    <source>
        <dbReference type="PROSITE" id="PS50850"/>
    </source>
</evidence>
<feature type="transmembrane region" description="Helical" evidence="10">
    <location>
        <begin position="237"/>
        <end position="260"/>
    </location>
</feature>
<dbReference type="InterPro" id="IPR036259">
    <property type="entry name" value="MFS_trans_sf"/>
</dbReference>
<evidence type="ECO:0000256" key="5">
    <source>
        <dbReference type="ARBA" id="ARBA00022989"/>
    </source>
</evidence>
<keyword evidence="5 10" id="KW-1133">Transmembrane helix</keyword>
<evidence type="ECO:0000256" key="4">
    <source>
        <dbReference type="ARBA" id="ARBA00022692"/>
    </source>
</evidence>
<evidence type="ECO:0000256" key="6">
    <source>
        <dbReference type="ARBA" id="ARBA00023136"/>
    </source>
</evidence>
<dbReference type="Proteomes" id="UP000269793">
    <property type="component" value="Chromosome III"/>
</dbReference>
<gene>
    <name evidence="12" type="primary">STL1</name>
    <name evidence="12" type="ORF">DNF11_1731</name>
</gene>
<keyword evidence="13" id="KW-1185">Reference proteome</keyword>
<dbReference type="PROSITE" id="PS50850">
    <property type="entry name" value="MFS"/>
    <property type="match status" value="1"/>
</dbReference>
<feature type="region of interest" description="Disordered" evidence="9">
    <location>
        <begin position="1"/>
        <end position="21"/>
    </location>
</feature>
<comment type="subcellular location">
    <subcellularLocation>
        <location evidence="1">Membrane</location>
        <topology evidence="1">Multi-pass membrane protein</topology>
    </subcellularLocation>
</comment>
<reference evidence="12 13" key="1">
    <citation type="submission" date="2018-10" db="EMBL/GenBank/DDBJ databases">
        <title>Complete genome sequence of Malassezia restricta CBS 7877.</title>
        <authorList>
            <person name="Morand S.C."/>
            <person name="Bertignac M."/>
            <person name="Iltis A."/>
            <person name="Kolder I."/>
            <person name="Pirovano W."/>
            <person name="Jourdain R."/>
            <person name="Clavaud C."/>
        </authorList>
    </citation>
    <scope>NUCLEOTIDE SEQUENCE [LARGE SCALE GENOMIC DNA]</scope>
    <source>
        <strain evidence="12 13">CBS 7877</strain>
    </source>
</reference>
<dbReference type="InterPro" id="IPR005828">
    <property type="entry name" value="MFS_sugar_transport-like"/>
</dbReference>
<dbReference type="Pfam" id="PF00083">
    <property type="entry name" value="Sugar_tr"/>
    <property type="match status" value="1"/>
</dbReference>
<dbReference type="GO" id="GO:0016020">
    <property type="term" value="C:membrane"/>
    <property type="evidence" value="ECO:0007669"/>
    <property type="project" value="UniProtKB-SubCell"/>
</dbReference>
<feature type="transmembrane region" description="Helical" evidence="10">
    <location>
        <begin position="206"/>
        <end position="225"/>
    </location>
</feature>
<dbReference type="PROSITE" id="PS00216">
    <property type="entry name" value="SUGAR_TRANSPORT_1"/>
    <property type="match status" value="1"/>
</dbReference>
<comment type="catalytic activity">
    <reaction evidence="7">
        <text>myo-inositol(out) + H(+)(out) = myo-inositol(in) + H(+)(in)</text>
        <dbReference type="Rhea" id="RHEA:60364"/>
        <dbReference type="ChEBI" id="CHEBI:15378"/>
        <dbReference type="ChEBI" id="CHEBI:17268"/>
    </reaction>
</comment>
<feature type="transmembrane region" description="Helical" evidence="10">
    <location>
        <begin position="439"/>
        <end position="460"/>
    </location>
</feature>
<accession>A0A3G2S3N2</accession>
<dbReference type="Gene3D" id="1.20.1250.20">
    <property type="entry name" value="MFS general substrate transporter like domains"/>
    <property type="match status" value="1"/>
</dbReference>
<dbReference type="VEuPathDB" id="FungiDB:DNF11_1731"/>
<dbReference type="PANTHER" id="PTHR48022:SF68">
    <property type="entry name" value="MAJOR FACILITATOR SUPERFAMILY (MFS) PROFILE DOMAIN-CONTAINING PROTEIN-RELATED"/>
    <property type="match status" value="1"/>
</dbReference>
<keyword evidence="6 10" id="KW-0472">Membrane</keyword>
<feature type="transmembrane region" description="Helical" evidence="10">
    <location>
        <begin position="148"/>
        <end position="166"/>
    </location>
</feature>
<proteinExistence type="inferred from homology"/>
<dbReference type="PROSITE" id="PS00217">
    <property type="entry name" value="SUGAR_TRANSPORT_2"/>
    <property type="match status" value="1"/>
</dbReference>
<feature type="transmembrane region" description="Helical" evidence="10">
    <location>
        <begin position="472"/>
        <end position="491"/>
    </location>
</feature>
<dbReference type="PRINTS" id="PR00171">
    <property type="entry name" value="SUGRTRNSPORT"/>
</dbReference>
<keyword evidence="12" id="KW-0762">Sugar transport</keyword>
<protein>
    <submittedName>
        <fullName evidence="12">Sugar transporter STL1</fullName>
    </submittedName>
</protein>
<keyword evidence="3 8" id="KW-0813">Transport</keyword>
<evidence type="ECO:0000313" key="13">
    <source>
        <dbReference type="Proteomes" id="UP000269793"/>
    </source>
</evidence>
<evidence type="ECO:0000256" key="7">
    <source>
        <dbReference type="ARBA" id="ARBA00049119"/>
    </source>
</evidence>
<dbReference type="FunFam" id="1.20.1250.20:FF:000061">
    <property type="entry name" value="MFS sugar transporter"/>
    <property type="match status" value="1"/>
</dbReference>
<dbReference type="InterPro" id="IPR005829">
    <property type="entry name" value="Sugar_transporter_CS"/>
</dbReference>
<feature type="transmembrane region" description="Helical" evidence="10">
    <location>
        <begin position="172"/>
        <end position="194"/>
    </location>
</feature>
<evidence type="ECO:0000256" key="8">
    <source>
        <dbReference type="RuleBase" id="RU003346"/>
    </source>
</evidence>
<name>A0A3G2S3N2_MALR7</name>
<evidence type="ECO:0000256" key="2">
    <source>
        <dbReference type="ARBA" id="ARBA00010992"/>
    </source>
</evidence>
<sequence>MPEVTPTISKTEKATSSLLPTSPSPHKMKFYELPSIPGSSRIRGWSLTAFCAFVCASGFLLFGYDQGVMSLLITEPMLATSMPKIASYSPNGANQEEYYAKHNDDPVEYHPEAFDANVQGAVVSCYELGCLIGSGFVLFKGDTLGRRWCVVIGSIIMIIGTIIMVADDHMSTFIVGRIIAGVGNGLNTATIPMLQSELSRPQYRGLLVFIEGALLAGGVMLSYWIDFGFFFLKFNSVQWRFPIAFQIVFAMILLFGVLVMPESPRWLVKKGRKEDANKVLSQLYDRPLDDAEVQQELNTLMDTIRKTEMDLGPFKLKELVTNGPHQNFYRLLLGCGSQCMQQWTGINNLTYYASTVFKMVQPDDVASRALVASSGILYFIAASCAIFFIDIAGRRMLMIWCACGMMICFAIIAGMVQMVKHPEYTPGGDTKSYGKVAEAFIYLYFIPWSLGWLGMTWLYPAEINPIRTRAPATALSTCTNWLMNFTVVMISPPAFENLEGHTFTMFGAFNLIFMPIVYVFYPETKRRGLEEMDLFFADAHKEGFWKASRFQTTAVYLSVTRPYLTSEEVDAIISQREDLGGSRFNKPAITNDLDAIEPEEEGLQA</sequence>
<dbReference type="InterPro" id="IPR003663">
    <property type="entry name" value="Sugar/inositol_transpt"/>
</dbReference>
<evidence type="ECO:0000256" key="3">
    <source>
        <dbReference type="ARBA" id="ARBA00022448"/>
    </source>
</evidence>
<dbReference type="InterPro" id="IPR050360">
    <property type="entry name" value="MFS_Sugar_Transporters"/>
</dbReference>
<evidence type="ECO:0000256" key="1">
    <source>
        <dbReference type="ARBA" id="ARBA00004141"/>
    </source>
</evidence>
<comment type="similarity">
    <text evidence="2 8">Belongs to the major facilitator superfamily. Sugar transporter (TC 2.A.1.1) family.</text>
</comment>
<evidence type="ECO:0000313" key="12">
    <source>
        <dbReference type="EMBL" id="AYO42681.1"/>
    </source>
</evidence>
<feature type="transmembrane region" description="Helical" evidence="10">
    <location>
        <begin position="503"/>
        <end position="521"/>
    </location>
</feature>
<evidence type="ECO:0000256" key="10">
    <source>
        <dbReference type="SAM" id="Phobius"/>
    </source>
</evidence>
<dbReference type="SUPFAM" id="SSF103473">
    <property type="entry name" value="MFS general substrate transporter"/>
    <property type="match status" value="1"/>
</dbReference>
<dbReference type="InterPro" id="IPR020846">
    <property type="entry name" value="MFS_dom"/>
</dbReference>
<organism evidence="12 13">
    <name type="scientific">Malassezia restricta (strain ATCC 96810 / NBRC 103918 / CBS 7877)</name>
    <name type="common">Seborrheic dermatitis infection agent</name>
    <dbReference type="NCBI Taxonomy" id="425264"/>
    <lineage>
        <taxon>Eukaryota</taxon>
        <taxon>Fungi</taxon>
        <taxon>Dikarya</taxon>
        <taxon>Basidiomycota</taxon>
        <taxon>Ustilaginomycotina</taxon>
        <taxon>Malasseziomycetes</taxon>
        <taxon>Malasseziales</taxon>
        <taxon>Malasseziaceae</taxon>
        <taxon>Malassezia</taxon>
    </lineage>
</organism>
<dbReference type="EMBL" id="CP033150">
    <property type="protein sequence ID" value="AYO42681.1"/>
    <property type="molecule type" value="Genomic_DNA"/>
</dbReference>
<dbReference type="PANTHER" id="PTHR48022">
    <property type="entry name" value="PLASTIDIC GLUCOSE TRANSPORTER 4"/>
    <property type="match status" value="1"/>
</dbReference>
<dbReference type="GO" id="GO:0005351">
    <property type="term" value="F:carbohydrate:proton symporter activity"/>
    <property type="evidence" value="ECO:0007669"/>
    <property type="project" value="TreeGrafter"/>
</dbReference>
<dbReference type="AlphaFoldDB" id="A0A3G2S3N2"/>
<feature type="transmembrane region" description="Helical" evidence="10">
    <location>
        <begin position="396"/>
        <end position="419"/>
    </location>
</feature>
<feature type="transmembrane region" description="Helical" evidence="10">
    <location>
        <begin position="366"/>
        <end position="389"/>
    </location>
</feature>